<dbReference type="PROSITE" id="PS00194">
    <property type="entry name" value="THIOREDOXIN_1"/>
    <property type="match status" value="1"/>
</dbReference>
<evidence type="ECO:0000256" key="5">
    <source>
        <dbReference type="ARBA" id="ARBA00023284"/>
    </source>
</evidence>
<gene>
    <name evidence="9" type="primary">trxA</name>
    <name evidence="9" type="ORF">GCM10022414_13970</name>
</gene>
<evidence type="ECO:0000313" key="9">
    <source>
        <dbReference type="EMBL" id="GAA4091799.1"/>
    </source>
</evidence>
<dbReference type="RefSeq" id="WP_344933948.1">
    <property type="nucleotide sequence ID" value="NZ_BAABDM010000002.1"/>
</dbReference>
<dbReference type="PANTHER" id="PTHR45663:SF11">
    <property type="entry name" value="GEO12009P1"/>
    <property type="match status" value="1"/>
</dbReference>
<dbReference type="NCBIfam" id="TIGR01068">
    <property type="entry name" value="thioredoxin"/>
    <property type="match status" value="1"/>
</dbReference>
<evidence type="ECO:0000256" key="3">
    <source>
        <dbReference type="ARBA" id="ARBA00022982"/>
    </source>
</evidence>
<feature type="domain" description="Thioredoxin" evidence="8">
    <location>
        <begin position="1"/>
        <end position="108"/>
    </location>
</feature>
<protein>
    <recommendedName>
        <fullName evidence="6 7">Thioredoxin</fullName>
    </recommendedName>
</protein>
<sequence>MSDNIVHVTDSSFEEEVLKSDVPVLVDFWAEWCGPCKMIAPILEAVAVEFAGKIKICKIDVDANSSTPQKFSVRGIPTLIIFKGGNAEATKVGALSKTQLLDFINAAL</sequence>
<evidence type="ECO:0000256" key="7">
    <source>
        <dbReference type="PIRNR" id="PIRNR000077"/>
    </source>
</evidence>
<keyword evidence="3" id="KW-0249">Electron transport</keyword>
<dbReference type="NCBIfam" id="NF006898">
    <property type="entry name" value="PRK09381.1"/>
    <property type="match status" value="1"/>
</dbReference>
<dbReference type="Pfam" id="PF00085">
    <property type="entry name" value="Thioredoxin"/>
    <property type="match status" value="1"/>
</dbReference>
<evidence type="ECO:0000256" key="2">
    <source>
        <dbReference type="ARBA" id="ARBA00022448"/>
    </source>
</evidence>
<comment type="caution">
    <text evidence="9">The sequence shown here is derived from an EMBL/GenBank/DDBJ whole genome shotgun (WGS) entry which is preliminary data.</text>
</comment>
<dbReference type="PIRSF" id="PIRSF000077">
    <property type="entry name" value="Thioredoxin"/>
    <property type="match status" value="1"/>
</dbReference>
<dbReference type="InterPro" id="IPR013766">
    <property type="entry name" value="Thioredoxin_domain"/>
</dbReference>
<dbReference type="CDD" id="cd02947">
    <property type="entry name" value="TRX_family"/>
    <property type="match status" value="1"/>
</dbReference>
<evidence type="ECO:0000259" key="8">
    <source>
        <dbReference type="PROSITE" id="PS51352"/>
    </source>
</evidence>
<keyword evidence="5" id="KW-0676">Redox-active center</keyword>
<keyword evidence="4" id="KW-1015">Disulfide bond</keyword>
<dbReference type="InterPro" id="IPR017937">
    <property type="entry name" value="Thioredoxin_CS"/>
</dbReference>
<evidence type="ECO:0000313" key="10">
    <source>
        <dbReference type="Proteomes" id="UP001500392"/>
    </source>
</evidence>
<dbReference type="PRINTS" id="PR00421">
    <property type="entry name" value="THIOREDOXIN"/>
</dbReference>
<reference evidence="10" key="1">
    <citation type="journal article" date="2019" name="Int. J. Syst. Evol. Microbiol.">
        <title>The Global Catalogue of Microorganisms (GCM) 10K type strain sequencing project: providing services to taxonomists for standard genome sequencing and annotation.</title>
        <authorList>
            <consortium name="The Broad Institute Genomics Platform"/>
            <consortium name="The Broad Institute Genome Sequencing Center for Infectious Disease"/>
            <person name="Wu L."/>
            <person name="Ma J."/>
        </authorList>
    </citation>
    <scope>NUCLEOTIDE SEQUENCE [LARGE SCALE GENOMIC DNA]</scope>
    <source>
        <strain evidence="10">JCM 17304</strain>
    </source>
</reference>
<comment type="similarity">
    <text evidence="1 7">Belongs to the thioredoxin family.</text>
</comment>
<evidence type="ECO:0000256" key="6">
    <source>
        <dbReference type="NCBIfam" id="TIGR01068"/>
    </source>
</evidence>
<dbReference type="SUPFAM" id="SSF52833">
    <property type="entry name" value="Thioredoxin-like"/>
    <property type="match status" value="1"/>
</dbReference>
<dbReference type="PANTHER" id="PTHR45663">
    <property type="entry name" value="GEO12009P1"/>
    <property type="match status" value="1"/>
</dbReference>
<proteinExistence type="inferred from homology"/>
<dbReference type="InterPro" id="IPR036249">
    <property type="entry name" value="Thioredoxin-like_sf"/>
</dbReference>
<name>A0ABP7WM27_9GAMM</name>
<evidence type="ECO:0000256" key="4">
    <source>
        <dbReference type="ARBA" id="ARBA00023157"/>
    </source>
</evidence>
<keyword evidence="10" id="KW-1185">Reference proteome</keyword>
<dbReference type="PROSITE" id="PS51352">
    <property type="entry name" value="THIOREDOXIN_2"/>
    <property type="match status" value="1"/>
</dbReference>
<accession>A0ABP7WM27</accession>
<dbReference type="Gene3D" id="3.40.30.10">
    <property type="entry name" value="Glutaredoxin"/>
    <property type="match status" value="1"/>
</dbReference>
<keyword evidence="2" id="KW-0813">Transport</keyword>
<organism evidence="9 10">
    <name type="scientific">Zhongshania borealis</name>
    <dbReference type="NCBI Taxonomy" id="889488"/>
    <lineage>
        <taxon>Bacteria</taxon>
        <taxon>Pseudomonadati</taxon>
        <taxon>Pseudomonadota</taxon>
        <taxon>Gammaproteobacteria</taxon>
        <taxon>Cellvibrionales</taxon>
        <taxon>Spongiibacteraceae</taxon>
        <taxon>Zhongshania</taxon>
    </lineage>
</organism>
<evidence type="ECO:0000256" key="1">
    <source>
        <dbReference type="ARBA" id="ARBA00008987"/>
    </source>
</evidence>
<dbReference type="Proteomes" id="UP001500392">
    <property type="component" value="Unassembled WGS sequence"/>
</dbReference>
<dbReference type="InterPro" id="IPR005746">
    <property type="entry name" value="Thioredoxin"/>
</dbReference>
<dbReference type="EMBL" id="BAABDM010000002">
    <property type="protein sequence ID" value="GAA4091799.1"/>
    <property type="molecule type" value="Genomic_DNA"/>
</dbReference>